<protein>
    <recommendedName>
        <fullName evidence="5">DUF3592 domain-containing protein</fullName>
    </recommendedName>
</protein>
<sequence>MTRGAGRGPLAPSAPPARWAWALVVPGWALTALAPVLMARVADQLMFLSLAGVLLVAAGCVLLSGRVPLFGLAFVLVLPLLVGQSQADAALVYRSSGRTVGCTVTAVTRQVRQVPVHGAPQSPGALRPTDGSGTHLETRVSYRHRMRCPNASYMLGRTRPSPIGTRYDVTYDPTGRVPTVFSTGVPTVGPFLVVLLVLPALLLLVLPLLAWVVGRRPGGARPPHGGPTRPGPPQQPPAVSGWQQPPAVQGWQQPPPVSGWQQPPAAPGWQQPPAGEGRQQLDR</sequence>
<evidence type="ECO:0000313" key="4">
    <source>
        <dbReference type="Proteomes" id="UP000614996"/>
    </source>
</evidence>
<name>A0A8J4AHV0_9ACTN</name>
<feature type="region of interest" description="Disordered" evidence="1">
    <location>
        <begin position="220"/>
        <end position="283"/>
    </location>
</feature>
<dbReference type="RefSeq" id="WP_207126649.1">
    <property type="nucleotide sequence ID" value="NZ_BOPO01000079.1"/>
</dbReference>
<gene>
    <name evidence="3" type="ORF">NUM_41920</name>
</gene>
<organism evidence="3 4">
    <name type="scientific">Actinocatenispora comari</name>
    <dbReference type="NCBI Taxonomy" id="2807577"/>
    <lineage>
        <taxon>Bacteria</taxon>
        <taxon>Bacillati</taxon>
        <taxon>Actinomycetota</taxon>
        <taxon>Actinomycetes</taxon>
        <taxon>Micromonosporales</taxon>
        <taxon>Micromonosporaceae</taxon>
        <taxon>Actinocatenispora</taxon>
    </lineage>
</organism>
<feature type="transmembrane region" description="Helical" evidence="2">
    <location>
        <begin position="45"/>
        <end position="78"/>
    </location>
</feature>
<feature type="region of interest" description="Disordered" evidence="1">
    <location>
        <begin position="116"/>
        <end position="135"/>
    </location>
</feature>
<keyword evidence="2" id="KW-0812">Transmembrane</keyword>
<dbReference type="EMBL" id="BOPO01000079">
    <property type="protein sequence ID" value="GIL28938.1"/>
    <property type="molecule type" value="Genomic_DNA"/>
</dbReference>
<dbReference type="Proteomes" id="UP000614996">
    <property type="component" value="Unassembled WGS sequence"/>
</dbReference>
<feature type="compositionally biased region" description="Low complexity" evidence="1">
    <location>
        <begin position="259"/>
        <end position="275"/>
    </location>
</feature>
<feature type="transmembrane region" description="Helical" evidence="2">
    <location>
        <begin position="191"/>
        <end position="213"/>
    </location>
</feature>
<comment type="caution">
    <text evidence="3">The sequence shown here is derived from an EMBL/GenBank/DDBJ whole genome shotgun (WGS) entry which is preliminary data.</text>
</comment>
<proteinExistence type="predicted"/>
<accession>A0A8J4AHV0</accession>
<keyword evidence="2" id="KW-1133">Transmembrane helix</keyword>
<keyword evidence="2" id="KW-0472">Membrane</keyword>
<reference evidence="4" key="1">
    <citation type="journal article" date="2021" name="Int. J. Syst. Evol. Microbiol.">
        <title>Actinocatenispora comari sp. nov., an endophytic actinomycete isolated from aerial parts of Comarum salesowianum.</title>
        <authorList>
            <person name="Oyunbileg N."/>
            <person name="Iizaka Y."/>
            <person name="Hamada M."/>
            <person name="Davaapurev B.O."/>
            <person name="Fukumoto A."/>
            <person name="Tsetseg B."/>
            <person name="Kato F."/>
            <person name="Tamura T."/>
            <person name="Batkhuu J."/>
            <person name="Anzai Y."/>
        </authorList>
    </citation>
    <scope>NUCLEOTIDE SEQUENCE [LARGE SCALE GENOMIC DNA]</scope>
    <source>
        <strain evidence="4">NUM-2625</strain>
    </source>
</reference>
<evidence type="ECO:0008006" key="5">
    <source>
        <dbReference type="Google" id="ProtNLM"/>
    </source>
</evidence>
<evidence type="ECO:0000256" key="2">
    <source>
        <dbReference type="SAM" id="Phobius"/>
    </source>
</evidence>
<feature type="transmembrane region" description="Helical" evidence="2">
    <location>
        <begin position="19"/>
        <end position="38"/>
    </location>
</feature>
<evidence type="ECO:0000313" key="3">
    <source>
        <dbReference type="EMBL" id="GIL28938.1"/>
    </source>
</evidence>
<evidence type="ECO:0000256" key="1">
    <source>
        <dbReference type="SAM" id="MobiDB-lite"/>
    </source>
</evidence>
<dbReference type="AlphaFoldDB" id="A0A8J4AHV0"/>
<keyword evidence="4" id="KW-1185">Reference proteome</keyword>